<dbReference type="PANTHER" id="PTHR43022:SF1">
    <property type="entry name" value="PROTEIN SMF"/>
    <property type="match status" value="1"/>
</dbReference>
<reference evidence="4 5" key="1">
    <citation type="submission" date="2013-02" db="EMBL/GenBank/DDBJ databases">
        <title>The complete genome sequence of Corynebacterium vitaeruminis DSM 20294.</title>
        <authorList>
            <person name="Ruckert C."/>
            <person name="Albersmeier A."/>
            <person name="Kalinowski J."/>
        </authorList>
    </citation>
    <scope>NUCLEOTIDE SEQUENCE [LARGE SCALE GENOMIC DNA]</scope>
    <source>
        <strain evidence="5">ATCC 10234</strain>
    </source>
</reference>
<feature type="domain" description="Smf/DprA SLOG" evidence="2">
    <location>
        <begin position="110"/>
        <end position="303"/>
    </location>
</feature>
<dbReference type="InterPro" id="IPR003488">
    <property type="entry name" value="DprA"/>
</dbReference>
<name>W5Y1K0_9CORY</name>
<feature type="domain" description="DprA winged helix" evidence="3">
    <location>
        <begin position="323"/>
        <end position="377"/>
    </location>
</feature>
<dbReference type="eggNOG" id="COG0758">
    <property type="taxonomic scope" value="Bacteria"/>
</dbReference>
<dbReference type="InterPro" id="IPR057666">
    <property type="entry name" value="DrpA_SLOG"/>
</dbReference>
<dbReference type="Proteomes" id="UP000019222">
    <property type="component" value="Chromosome"/>
</dbReference>
<dbReference type="HOGENOM" id="CLU_029601_2_1_11"/>
<keyword evidence="5" id="KW-1185">Reference proteome</keyword>
<evidence type="ECO:0000259" key="3">
    <source>
        <dbReference type="Pfam" id="PF17782"/>
    </source>
</evidence>
<dbReference type="NCBIfam" id="TIGR00732">
    <property type="entry name" value="dprA"/>
    <property type="match status" value="1"/>
</dbReference>
<dbReference type="STRING" id="1224164.B843_08435"/>
<sequence>MSAPESWAYLSRVVEGPNAHLTGLLSQGKTADELAFAIKNREDWLGPLLPATQARHEWDRSADDLAIAADLGGRIIHPGHPEWPREELERAFGFCASGASPHIRSYQDDAVPPHALWVRGEGDLARLSTQAVAMVGTRAVSSYGRQATSLLVGGLAAHQWTIVSGGALGVDTVAHTEALANGTPTVCVAACGIDRDYPSRNSRLFDEIARRNVIVSEYPPGATPHRHRFLTRNRLVAALSQGTVVVEAAWRSGALNTLSWASGLGRVAMAVPGPITTVGSLGCHERIRNHEAELVCSADEIRSLLSAVGEVDVDKQYELDFAASPVQSLSRNELRVFDALGDKPRSATEAAADAGVTVALCLHLLVALESQGLVERKGSGWMRRGIQS</sequence>
<dbReference type="Gene3D" id="1.10.10.10">
    <property type="entry name" value="Winged helix-like DNA-binding domain superfamily/Winged helix DNA-binding domain"/>
    <property type="match status" value="1"/>
</dbReference>
<evidence type="ECO:0000256" key="1">
    <source>
        <dbReference type="ARBA" id="ARBA00006525"/>
    </source>
</evidence>
<dbReference type="EMBL" id="CP004353">
    <property type="protein sequence ID" value="AHI23072.1"/>
    <property type="molecule type" value="Genomic_DNA"/>
</dbReference>
<proteinExistence type="inferred from homology"/>
<dbReference type="AlphaFoldDB" id="W5Y1K0"/>
<dbReference type="InterPro" id="IPR036388">
    <property type="entry name" value="WH-like_DNA-bd_sf"/>
</dbReference>
<dbReference type="SUPFAM" id="SSF46785">
    <property type="entry name" value="Winged helix' DNA-binding domain"/>
    <property type="match status" value="1"/>
</dbReference>
<dbReference type="PANTHER" id="PTHR43022">
    <property type="entry name" value="PROTEIN SMF"/>
    <property type="match status" value="1"/>
</dbReference>
<gene>
    <name evidence="4" type="ORF">B843_08435</name>
</gene>
<evidence type="ECO:0000313" key="5">
    <source>
        <dbReference type="Proteomes" id="UP000019222"/>
    </source>
</evidence>
<dbReference type="InterPro" id="IPR041614">
    <property type="entry name" value="DprA_WH"/>
</dbReference>
<dbReference type="InterPro" id="IPR036390">
    <property type="entry name" value="WH_DNA-bd_sf"/>
</dbReference>
<comment type="similarity">
    <text evidence="1">Belongs to the DprA/Smf family.</text>
</comment>
<evidence type="ECO:0000313" key="4">
    <source>
        <dbReference type="EMBL" id="AHI23072.1"/>
    </source>
</evidence>
<organism evidence="4 5">
    <name type="scientific">Corynebacterium vitaeruminis DSM 20294</name>
    <dbReference type="NCBI Taxonomy" id="1224164"/>
    <lineage>
        <taxon>Bacteria</taxon>
        <taxon>Bacillati</taxon>
        <taxon>Actinomycetota</taxon>
        <taxon>Actinomycetes</taxon>
        <taxon>Mycobacteriales</taxon>
        <taxon>Corynebacteriaceae</taxon>
        <taxon>Corynebacterium</taxon>
    </lineage>
</organism>
<dbReference type="Pfam" id="PF17782">
    <property type="entry name" value="WHD_DprA"/>
    <property type="match status" value="1"/>
</dbReference>
<evidence type="ECO:0000259" key="2">
    <source>
        <dbReference type="Pfam" id="PF02481"/>
    </source>
</evidence>
<dbReference type="SUPFAM" id="SSF102405">
    <property type="entry name" value="MCP/YpsA-like"/>
    <property type="match status" value="1"/>
</dbReference>
<protein>
    <submittedName>
        <fullName evidence="4">DNA processing protein</fullName>
    </submittedName>
</protein>
<dbReference type="Gene3D" id="3.40.50.450">
    <property type="match status" value="1"/>
</dbReference>
<dbReference type="PATRIC" id="fig|1224164.3.peg.1701"/>
<dbReference type="GO" id="GO:0009294">
    <property type="term" value="P:DNA-mediated transformation"/>
    <property type="evidence" value="ECO:0007669"/>
    <property type="project" value="InterPro"/>
</dbReference>
<dbReference type="RefSeq" id="WP_025253089.1">
    <property type="nucleotide sequence ID" value="NZ_CP004353.1"/>
</dbReference>
<dbReference type="KEGG" id="cvt:B843_08435"/>
<accession>W5Y1K0</accession>
<dbReference type="Pfam" id="PF02481">
    <property type="entry name" value="DNA_processg_A"/>
    <property type="match status" value="1"/>
</dbReference>